<dbReference type="GO" id="GO:0016618">
    <property type="term" value="F:hydroxypyruvate reductase [NAD(P)H] activity"/>
    <property type="evidence" value="ECO:0007669"/>
    <property type="project" value="UniProtKB-EC"/>
</dbReference>
<accession>A0ABV2N7I3</accession>
<feature type="domain" description="MOFRL" evidence="1">
    <location>
        <begin position="319"/>
        <end position="426"/>
    </location>
</feature>
<evidence type="ECO:0000259" key="1">
    <source>
        <dbReference type="Pfam" id="PF05161"/>
    </source>
</evidence>
<dbReference type="Proteomes" id="UP001549076">
    <property type="component" value="Unassembled WGS sequence"/>
</dbReference>
<evidence type="ECO:0000313" key="3">
    <source>
        <dbReference type="EMBL" id="MET3794779.1"/>
    </source>
</evidence>
<comment type="caution">
    <text evidence="3">The sequence shown here is derived from an EMBL/GenBank/DDBJ whole genome shotgun (WGS) entry which is preliminary data.</text>
</comment>
<dbReference type="EC" id="1.1.1.81" evidence="3"/>
<organism evidence="3 4">
    <name type="scientific">Aquamicrobium terrae</name>
    <dbReference type="NCBI Taxonomy" id="1324945"/>
    <lineage>
        <taxon>Bacteria</taxon>
        <taxon>Pseudomonadati</taxon>
        <taxon>Pseudomonadota</taxon>
        <taxon>Alphaproteobacteria</taxon>
        <taxon>Hyphomicrobiales</taxon>
        <taxon>Phyllobacteriaceae</taxon>
        <taxon>Aquamicrobium</taxon>
    </lineage>
</organism>
<proteinExistence type="predicted"/>
<dbReference type="Gene3D" id="3.40.50.10180">
    <property type="entry name" value="Glycerate kinase, MOFRL-like N-terminal domain"/>
    <property type="match status" value="1"/>
</dbReference>
<evidence type="ECO:0000259" key="2">
    <source>
        <dbReference type="Pfam" id="PF13660"/>
    </source>
</evidence>
<dbReference type="InterPro" id="IPR007835">
    <property type="entry name" value="MOFRL"/>
</dbReference>
<dbReference type="PANTHER" id="PTHR12227">
    <property type="entry name" value="GLYCERATE KINASE"/>
    <property type="match status" value="1"/>
</dbReference>
<keyword evidence="3" id="KW-0560">Oxidoreductase</keyword>
<dbReference type="PANTHER" id="PTHR12227:SF0">
    <property type="entry name" value="GLYCERATE KINASE"/>
    <property type="match status" value="1"/>
</dbReference>
<dbReference type="RefSeq" id="WP_354199689.1">
    <property type="nucleotide sequence ID" value="NZ_JBEPML010000029.1"/>
</dbReference>
<dbReference type="InterPro" id="IPR038614">
    <property type="entry name" value="GK_N_sf"/>
</dbReference>
<name>A0ABV2N7I3_9HYPH</name>
<evidence type="ECO:0000313" key="4">
    <source>
        <dbReference type="Proteomes" id="UP001549076"/>
    </source>
</evidence>
<dbReference type="Pfam" id="PF05161">
    <property type="entry name" value="MOFRL"/>
    <property type="match status" value="1"/>
</dbReference>
<gene>
    <name evidence="3" type="ORF">ABID37_005019</name>
</gene>
<dbReference type="Pfam" id="PF13660">
    <property type="entry name" value="DUF4147"/>
    <property type="match status" value="1"/>
</dbReference>
<feature type="domain" description="MOFRL-associated" evidence="2">
    <location>
        <begin position="17"/>
        <end position="244"/>
    </location>
</feature>
<dbReference type="Gene3D" id="3.40.1480.10">
    <property type="entry name" value="MOFRL domain"/>
    <property type="match status" value="1"/>
</dbReference>
<sequence length="433" mass="45125">MEPSASASDLITLRKQALELFRDGIRASDPEKAVSEALDQRRQMIAAARRVILIAFGKAACPMAQGALPFLGSKLHAACAVTNPENLARLDDRVAVLAGGHPLPDENSLRAGQMVEDVARSAGPGDLLLVLISGGGSALLCAPAPGIALADKIALNDALIRSGADIREINTVRQAFSRLKGGRLAQLATGAQVLSLILSDVPGNDISTIASGPTAKPRETDARAILDRYGLTGALPTAMREHLNRLACQTGRQADSFDHVENIVIGGNDISLKKVMERASSLFPAVVKANDWLDGDVSDAACALHRIALYAARETGPIAIVAGGEPTVKVKGGGTGGRNQELALRFAVLEENAPIGRQWVFLSGATDGRDGPTDAAGGIVDAGSTGWMRQFGCDPDMHLANNDSYPALASSGDLLLTGATGTNVADLQILLMR</sequence>
<reference evidence="3 4" key="1">
    <citation type="submission" date="2024-06" db="EMBL/GenBank/DDBJ databases">
        <title>Genomic Encyclopedia of Type Strains, Phase IV (KMG-IV): sequencing the most valuable type-strain genomes for metagenomic binning, comparative biology and taxonomic classification.</title>
        <authorList>
            <person name="Goeker M."/>
        </authorList>
    </citation>
    <scope>NUCLEOTIDE SEQUENCE [LARGE SCALE GENOMIC DNA]</scope>
    <source>
        <strain evidence="3 4">DSM 27865</strain>
    </source>
</reference>
<dbReference type="InterPro" id="IPR039760">
    <property type="entry name" value="MOFRL_protein"/>
</dbReference>
<dbReference type="InterPro" id="IPR025286">
    <property type="entry name" value="MOFRL_assoc_dom"/>
</dbReference>
<dbReference type="EMBL" id="JBEPML010000029">
    <property type="protein sequence ID" value="MET3794779.1"/>
    <property type="molecule type" value="Genomic_DNA"/>
</dbReference>
<protein>
    <submittedName>
        <fullName evidence="3">Hydroxypyruvate reductase</fullName>
        <ecNumber evidence="3">1.1.1.81</ecNumber>
    </submittedName>
</protein>
<dbReference type="SUPFAM" id="SSF82544">
    <property type="entry name" value="GckA/TtuD-like"/>
    <property type="match status" value="1"/>
</dbReference>
<dbReference type="InterPro" id="IPR037035">
    <property type="entry name" value="GK-like_C_sf"/>
</dbReference>
<keyword evidence="4" id="KW-1185">Reference proteome</keyword>